<evidence type="ECO:0000259" key="4">
    <source>
        <dbReference type="Pfam" id="PF00933"/>
    </source>
</evidence>
<comment type="similarity">
    <text evidence="1">Belongs to the glycosyl hydrolase 3 family.</text>
</comment>
<organism evidence="5 6">
    <name type="scientific">Chitinimonas arctica</name>
    <dbReference type="NCBI Taxonomy" id="2594795"/>
    <lineage>
        <taxon>Bacteria</taxon>
        <taxon>Pseudomonadati</taxon>
        <taxon>Pseudomonadota</taxon>
        <taxon>Betaproteobacteria</taxon>
        <taxon>Neisseriales</taxon>
        <taxon>Chitinibacteraceae</taxon>
        <taxon>Chitinimonas</taxon>
    </lineage>
</organism>
<evidence type="ECO:0000313" key="5">
    <source>
        <dbReference type="EMBL" id="QDQ26333.1"/>
    </source>
</evidence>
<proteinExistence type="inferred from homology"/>
<reference evidence="6" key="1">
    <citation type="submission" date="2019-07" db="EMBL/GenBank/DDBJ databases">
        <title>Chitinimonas sp. nov., isolated from Ny-Alesund, arctica soil.</title>
        <authorList>
            <person name="Xu Q."/>
            <person name="Peng F."/>
        </authorList>
    </citation>
    <scope>NUCLEOTIDE SEQUENCE [LARGE SCALE GENOMIC DNA]</scope>
    <source>
        <strain evidence="6">R3-44</strain>
    </source>
</reference>
<sequence>MTQDLNLARLAGRALMVDIAGEVLTPAEAAFLQEQHIRAICLFRRNVASADGTRRLVADLKAALGDDLLIGIDQEGGAVMRTLFLPAAPSAMALGASGDELLAYQVGAAIARGLASLGVNWNYAPVLDLNNNPRNPVIAERSFGADPQRAARLAGAWMAGHLAEGVATCVKHFPGHGDTHTDSHLALPIVDKSRSAIEEYELSPFHALIRQTPGLMSAHIVFPAFDEERPATLSPAILQTLLRDNWDYQGVTITDGMNMKAIRERWGQARGSVMALAAGADLSLVLQFPDEMAAAGTALREAVATGELSQARLAQADQRVNAMIQRYPAVQRGYSAEQEAADRALFALAWRRALTLVGTAPRPPLGGRVRLVLQADAPSDGVSEPGLSAEALTKRLAPLYQLDVRTFRRREELEWAELPQDGVFTIIATTTRARYDEAQRRQWRPDLHLALWNPYAAADLACPALVSYGFVEPALDAVVGWLKGEWEATGSLPAPLDDIHS</sequence>
<dbReference type="Pfam" id="PF00933">
    <property type="entry name" value="Glyco_hydro_3"/>
    <property type="match status" value="1"/>
</dbReference>
<gene>
    <name evidence="5" type="primary">nagZ</name>
    <name evidence="5" type="ORF">FNU76_08140</name>
</gene>
<accession>A0A516SDV8</accession>
<dbReference type="AlphaFoldDB" id="A0A516SDV8"/>
<evidence type="ECO:0000256" key="3">
    <source>
        <dbReference type="ARBA" id="ARBA00023295"/>
    </source>
</evidence>
<dbReference type="Proteomes" id="UP000317550">
    <property type="component" value="Chromosome"/>
</dbReference>
<dbReference type="InterPro" id="IPR036962">
    <property type="entry name" value="Glyco_hydro_3_N_sf"/>
</dbReference>
<dbReference type="EC" id="3.2.1.52" evidence="5"/>
<dbReference type="OrthoDB" id="9805821at2"/>
<dbReference type="PANTHER" id="PTHR30480:SF16">
    <property type="entry name" value="GLYCOSIDE HYDROLASE FAMILY 3 DOMAIN PROTEIN"/>
    <property type="match status" value="1"/>
</dbReference>
<dbReference type="GO" id="GO:0009254">
    <property type="term" value="P:peptidoglycan turnover"/>
    <property type="evidence" value="ECO:0007669"/>
    <property type="project" value="TreeGrafter"/>
</dbReference>
<dbReference type="Gene3D" id="3.20.20.300">
    <property type="entry name" value="Glycoside hydrolase, family 3, N-terminal domain"/>
    <property type="match status" value="1"/>
</dbReference>
<evidence type="ECO:0000256" key="1">
    <source>
        <dbReference type="ARBA" id="ARBA00005336"/>
    </source>
</evidence>
<dbReference type="PRINTS" id="PR00133">
    <property type="entry name" value="GLHYDRLASE3"/>
</dbReference>
<evidence type="ECO:0000256" key="2">
    <source>
        <dbReference type="ARBA" id="ARBA00022801"/>
    </source>
</evidence>
<keyword evidence="2 5" id="KW-0378">Hydrolase</keyword>
<dbReference type="EMBL" id="CP041730">
    <property type="protein sequence ID" value="QDQ26333.1"/>
    <property type="molecule type" value="Genomic_DNA"/>
</dbReference>
<dbReference type="GO" id="GO:0005975">
    <property type="term" value="P:carbohydrate metabolic process"/>
    <property type="evidence" value="ECO:0007669"/>
    <property type="project" value="InterPro"/>
</dbReference>
<dbReference type="InterPro" id="IPR001764">
    <property type="entry name" value="Glyco_hydro_3_N"/>
</dbReference>
<dbReference type="RefSeq" id="WP_144277732.1">
    <property type="nucleotide sequence ID" value="NZ_CP041730.1"/>
</dbReference>
<dbReference type="NCBIfam" id="NF003740">
    <property type="entry name" value="PRK05337.1"/>
    <property type="match status" value="1"/>
</dbReference>
<dbReference type="PANTHER" id="PTHR30480">
    <property type="entry name" value="BETA-HEXOSAMINIDASE-RELATED"/>
    <property type="match status" value="1"/>
</dbReference>
<feature type="domain" description="Glycoside hydrolase family 3 N-terminal" evidence="4">
    <location>
        <begin position="27"/>
        <end position="321"/>
    </location>
</feature>
<evidence type="ECO:0000313" key="6">
    <source>
        <dbReference type="Proteomes" id="UP000317550"/>
    </source>
</evidence>
<dbReference type="GO" id="GO:0004563">
    <property type="term" value="F:beta-N-acetylhexosaminidase activity"/>
    <property type="evidence" value="ECO:0007669"/>
    <property type="project" value="UniProtKB-EC"/>
</dbReference>
<dbReference type="KEGG" id="cari:FNU76_08140"/>
<keyword evidence="3 5" id="KW-0326">Glycosidase</keyword>
<dbReference type="InterPro" id="IPR017853">
    <property type="entry name" value="GH"/>
</dbReference>
<dbReference type="SUPFAM" id="SSF51445">
    <property type="entry name" value="(Trans)glycosidases"/>
    <property type="match status" value="1"/>
</dbReference>
<dbReference type="InterPro" id="IPR050226">
    <property type="entry name" value="NagZ_Beta-hexosaminidase"/>
</dbReference>
<protein>
    <submittedName>
        <fullName evidence="5">Beta-N-acetylhexosaminidase</fullName>
        <ecNumber evidence="5">3.2.1.52</ecNumber>
    </submittedName>
</protein>
<name>A0A516SDV8_9NEIS</name>
<keyword evidence="6" id="KW-1185">Reference proteome</keyword>